<name>Q2KZK8_BORA1</name>
<dbReference type="EMBL" id="AM167904">
    <property type="protein sequence ID" value="CAJ47950.1"/>
    <property type="molecule type" value="Genomic_DNA"/>
</dbReference>
<organism evidence="1 2">
    <name type="scientific">Bordetella avium (strain 197N)</name>
    <dbReference type="NCBI Taxonomy" id="360910"/>
    <lineage>
        <taxon>Bacteria</taxon>
        <taxon>Pseudomonadati</taxon>
        <taxon>Pseudomonadota</taxon>
        <taxon>Betaproteobacteria</taxon>
        <taxon>Burkholderiales</taxon>
        <taxon>Alcaligenaceae</taxon>
        <taxon>Bordetella</taxon>
    </lineage>
</organism>
<evidence type="ECO:0000313" key="2">
    <source>
        <dbReference type="Proteomes" id="UP000001977"/>
    </source>
</evidence>
<protein>
    <submittedName>
        <fullName evidence="1">Uncharacterized protein</fullName>
    </submittedName>
</protein>
<sequence length="101" mass="11115">VLCLAPWAIYFLALSVRPGLERRSLCGMSHLASVLVAADGDDAESRKRYGVALRRVWAACAQHSPPLDAFLLTPHSSLLFIRNSPTHPLRGGMAEIIYLRC</sequence>
<evidence type="ECO:0000313" key="1">
    <source>
        <dbReference type="EMBL" id="CAJ47950.1"/>
    </source>
</evidence>
<reference evidence="1 2" key="1">
    <citation type="journal article" date="2006" name="J. Bacteriol.">
        <title>Comparison of the genome sequence of the poultry pathogen Bordetella avium with those of B. bronchiseptica, B. pertussis, and B. parapertussis reveals extensive diversity in surface structures associated with host interaction.</title>
        <authorList>
            <person name="Sebaihia M."/>
            <person name="Preston A."/>
            <person name="Maskell D.J."/>
            <person name="Kuzmiak H."/>
            <person name="Connell T.D."/>
            <person name="King N.D."/>
            <person name="Orndorff P.E."/>
            <person name="Miyamoto D.M."/>
            <person name="Thomson N.R."/>
            <person name="Harris D."/>
            <person name="Goble A."/>
            <person name="Lord A."/>
            <person name="Murphy L."/>
            <person name="Quail M.A."/>
            <person name="Rutter S."/>
            <person name="Squares R."/>
            <person name="Squares S."/>
            <person name="Woodward J."/>
            <person name="Parkhill J."/>
            <person name="Temple L.M."/>
        </authorList>
    </citation>
    <scope>NUCLEOTIDE SEQUENCE [LARGE SCALE GENOMIC DNA]</scope>
    <source>
        <strain evidence="1 2">197N</strain>
    </source>
</reference>
<dbReference type="HOGENOM" id="CLU_2297393_0_0_4"/>
<accession>Q2KZK8</accession>
<proteinExistence type="predicted"/>
<dbReference type="AlphaFoldDB" id="Q2KZK8"/>
<feature type="non-terminal residue" evidence="1">
    <location>
        <position position="1"/>
    </location>
</feature>
<dbReference type="KEGG" id="bav:BAV0345"/>
<keyword evidence="2" id="KW-1185">Reference proteome</keyword>
<dbReference type="Proteomes" id="UP000001977">
    <property type="component" value="Chromosome"/>
</dbReference>
<gene>
    <name evidence="1" type="ordered locus">BAV0345</name>
</gene>